<dbReference type="PANTHER" id="PTHR10039">
    <property type="entry name" value="AMELOGENIN"/>
    <property type="match status" value="1"/>
</dbReference>
<feature type="compositionally biased region" description="Low complexity" evidence="2">
    <location>
        <begin position="31"/>
        <end position="43"/>
    </location>
</feature>
<dbReference type="CDD" id="cd21037">
    <property type="entry name" value="MLKL_NTD"/>
    <property type="match status" value="1"/>
</dbReference>
<evidence type="ECO:0000259" key="3">
    <source>
        <dbReference type="PROSITE" id="PS50837"/>
    </source>
</evidence>
<dbReference type="Gene3D" id="3.40.50.300">
    <property type="entry name" value="P-loop containing nucleotide triphosphate hydrolases"/>
    <property type="match status" value="1"/>
</dbReference>
<sequence length="933" mass="105645">MKTLKGFLARRSTRTPRPNPGGQSQSPGRNTTSTAISADSADSTRQKPPNTIFAPNHLRTLKSGLILLLTKVEPMLEGAPFKIPFSVINTIVDLATTVSENNDHLHALFNQVSHQVDIVNAVLPKTPSAEGKARIRAFSEYLITELTDLDSLAERSTLKKILESDEDIEIIESAMRRIDGRLKSFHLEITMSIENKIDNSNIDAALRILYNASATDATHDAAESFTHPPCHPNTRLKILDDLTTWSQDASDSASQILWMHGPAGTGKSAIAQSFCEQLQTRTSLGASFFFKRGHPSRGNSTKLWPTIAYQLALISPSFKAAIAMRLISDPALVDKSLPAQLQRLLIEPYHDADASNDRSLVIVIDGLDECQDEARQQEILRSLAKFSEPTLRILIVSRPEVHIKQLFGEPALSFCAHLTVLGSSDDVKVYLTDEFKRIRENHTAMAGLSCPWPEENLIRHIIDKSSGHFVYAATVIRFVEDNDFDPVERLLIVTRLQQQDLDPNYMSPFSALDELYLQILSTVPYRPQLSRLLSVIAAGLTGSVSVAQMGKLLGLKPTEIFLTIRRLYSLIEIWEAAANQYISVYHASFFDFLCDPNRSRNFHFSNMERQNLATDMLEALSQNLNPNDEFNLRYSLIEYLPFITTTQLTPKLISLLYGIKLDLILLIEFPVYCRRRFIEWLEVQQAPLDLIQEWAQTFFIGLFKDQCTRVLAQQGIPRIPECELLSVDLIQSTTASLSDLIRIIHIYRLGSLPGSSKQIHSFRSNLVPEIQQLSDKDVRTIISATRPMLENGDDSVWATFLWSVAHPTRIRDLHPDPSLEVTAIWFLNEIGSAQKWVRVTPSWSYILRSCPPAPVLLNVLRCNREPISSFVYRNSSFENDMPNVHHHWHNISKWLQTFPDPPIDMLEYVQHQLPADYVENDAMWITWKEFTGW</sequence>
<feature type="compositionally biased region" description="Polar residues" evidence="2">
    <location>
        <begin position="21"/>
        <end position="30"/>
    </location>
</feature>
<reference evidence="4 5" key="1">
    <citation type="journal article" date="2024" name="J Genomics">
        <title>Draft genome sequencing and assembly of Favolaschia claudopus CIRM-BRFM 2984 isolated from oak limbs.</title>
        <authorList>
            <person name="Navarro D."/>
            <person name="Drula E."/>
            <person name="Chaduli D."/>
            <person name="Cazenave R."/>
            <person name="Ahrendt S."/>
            <person name="Wang J."/>
            <person name="Lipzen A."/>
            <person name="Daum C."/>
            <person name="Barry K."/>
            <person name="Grigoriev I.V."/>
            <person name="Favel A."/>
            <person name="Rosso M.N."/>
            <person name="Martin F."/>
        </authorList>
    </citation>
    <scope>NUCLEOTIDE SEQUENCE [LARGE SCALE GENOMIC DNA]</scope>
    <source>
        <strain evidence="4 5">CIRM-BRFM 2984</strain>
    </source>
</reference>
<gene>
    <name evidence="4" type="ORF">R3P38DRAFT_577584</name>
</gene>
<evidence type="ECO:0000256" key="2">
    <source>
        <dbReference type="SAM" id="MobiDB-lite"/>
    </source>
</evidence>
<feature type="region of interest" description="Disordered" evidence="2">
    <location>
        <begin position="1"/>
        <end position="54"/>
    </location>
</feature>
<dbReference type="AlphaFoldDB" id="A0AAV9ZAB1"/>
<accession>A0AAV9ZAB1</accession>
<dbReference type="InterPro" id="IPR027417">
    <property type="entry name" value="P-loop_NTPase"/>
</dbReference>
<keyword evidence="5" id="KW-1185">Reference proteome</keyword>
<feature type="domain" description="NACHT" evidence="3">
    <location>
        <begin position="255"/>
        <end position="399"/>
    </location>
</feature>
<dbReference type="Proteomes" id="UP001362999">
    <property type="component" value="Unassembled WGS sequence"/>
</dbReference>
<dbReference type="InterPro" id="IPR059179">
    <property type="entry name" value="MLKL-like_MCAfunc"/>
</dbReference>
<dbReference type="InterPro" id="IPR007111">
    <property type="entry name" value="NACHT_NTPase"/>
</dbReference>
<organism evidence="4 5">
    <name type="scientific">Favolaschia claudopus</name>
    <dbReference type="NCBI Taxonomy" id="2862362"/>
    <lineage>
        <taxon>Eukaryota</taxon>
        <taxon>Fungi</taxon>
        <taxon>Dikarya</taxon>
        <taxon>Basidiomycota</taxon>
        <taxon>Agaricomycotina</taxon>
        <taxon>Agaricomycetes</taxon>
        <taxon>Agaricomycetidae</taxon>
        <taxon>Agaricales</taxon>
        <taxon>Marasmiineae</taxon>
        <taxon>Mycenaceae</taxon>
        <taxon>Favolaschia</taxon>
    </lineage>
</organism>
<evidence type="ECO:0000313" key="5">
    <source>
        <dbReference type="Proteomes" id="UP001362999"/>
    </source>
</evidence>
<evidence type="ECO:0000313" key="4">
    <source>
        <dbReference type="EMBL" id="KAK6974890.1"/>
    </source>
</evidence>
<keyword evidence="1" id="KW-0677">Repeat</keyword>
<dbReference type="EMBL" id="JAWWNJ010000178">
    <property type="protein sequence ID" value="KAK6974890.1"/>
    <property type="molecule type" value="Genomic_DNA"/>
</dbReference>
<evidence type="ECO:0000256" key="1">
    <source>
        <dbReference type="ARBA" id="ARBA00022737"/>
    </source>
</evidence>
<dbReference type="PROSITE" id="PS50837">
    <property type="entry name" value="NACHT"/>
    <property type="match status" value="1"/>
</dbReference>
<name>A0AAV9ZAB1_9AGAR</name>
<dbReference type="InterPro" id="IPR056884">
    <property type="entry name" value="NPHP3-like_N"/>
</dbReference>
<protein>
    <recommendedName>
        <fullName evidence="3">NACHT domain-containing protein</fullName>
    </recommendedName>
</protein>
<proteinExistence type="predicted"/>
<comment type="caution">
    <text evidence="4">The sequence shown here is derived from an EMBL/GenBank/DDBJ whole genome shotgun (WGS) entry which is preliminary data.</text>
</comment>
<dbReference type="Pfam" id="PF24883">
    <property type="entry name" value="NPHP3_N"/>
    <property type="match status" value="1"/>
</dbReference>
<dbReference type="PANTHER" id="PTHR10039:SF14">
    <property type="entry name" value="NACHT DOMAIN-CONTAINING PROTEIN"/>
    <property type="match status" value="1"/>
</dbReference>
<dbReference type="SUPFAM" id="SSF52540">
    <property type="entry name" value="P-loop containing nucleoside triphosphate hydrolases"/>
    <property type="match status" value="1"/>
</dbReference>